<organism evidence="2 3">
    <name type="scientific">Fusibacter bizertensis</name>
    <dbReference type="NCBI Taxonomy" id="1488331"/>
    <lineage>
        <taxon>Bacteria</taxon>
        <taxon>Bacillati</taxon>
        <taxon>Bacillota</taxon>
        <taxon>Clostridia</taxon>
        <taxon>Eubacteriales</taxon>
        <taxon>Eubacteriales Family XII. Incertae Sedis</taxon>
        <taxon>Fusibacter</taxon>
    </lineage>
</organism>
<keyword evidence="1" id="KW-0472">Membrane</keyword>
<dbReference type="RefSeq" id="WP_281092654.1">
    <property type="nucleotide sequence ID" value="NZ_JARYZI010000001.1"/>
</dbReference>
<accession>A0ABT6N8W8</accession>
<evidence type="ECO:0000313" key="3">
    <source>
        <dbReference type="Proteomes" id="UP001158045"/>
    </source>
</evidence>
<keyword evidence="1" id="KW-0812">Transmembrane</keyword>
<dbReference type="EMBL" id="JARYZI010000001">
    <property type="protein sequence ID" value="MDH8676854.1"/>
    <property type="molecule type" value="Genomic_DNA"/>
</dbReference>
<keyword evidence="3" id="KW-1185">Reference proteome</keyword>
<reference evidence="2 3" key="1">
    <citation type="submission" date="2023-04" db="EMBL/GenBank/DDBJ databases">
        <title>Fusibacter bizertensis strain WBS, isolated from littoral bottom sediments of the Arctic seas - biochemical and genomic analysis.</title>
        <authorList>
            <person name="Brioukhanov A.L."/>
        </authorList>
    </citation>
    <scope>NUCLEOTIDE SEQUENCE [LARGE SCALE GENOMIC DNA]</scope>
    <source>
        <strain evidence="2 3">WBS</strain>
    </source>
</reference>
<protein>
    <recommendedName>
        <fullName evidence="4">DUF3139 domain-containing protein</fullName>
    </recommendedName>
</protein>
<gene>
    <name evidence="2" type="ORF">QE109_01780</name>
</gene>
<evidence type="ECO:0008006" key="4">
    <source>
        <dbReference type="Google" id="ProtNLM"/>
    </source>
</evidence>
<proteinExistence type="predicted"/>
<dbReference type="Proteomes" id="UP001158045">
    <property type="component" value="Unassembled WGS sequence"/>
</dbReference>
<evidence type="ECO:0000256" key="1">
    <source>
        <dbReference type="SAM" id="Phobius"/>
    </source>
</evidence>
<sequence length="82" mass="10298">MMKHFDIILPLFLFSLLVLFEVYWRWNDKRKMEAYIKRIGGTVHYITKLSFREHIYSVEYYLDDKKHSKTVKFSFTQDEYWY</sequence>
<keyword evidence="1" id="KW-1133">Transmembrane helix</keyword>
<feature type="transmembrane region" description="Helical" evidence="1">
    <location>
        <begin position="6"/>
        <end position="24"/>
    </location>
</feature>
<comment type="caution">
    <text evidence="2">The sequence shown here is derived from an EMBL/GenBank/DDBJ whole genome shotgun (WGS) entry which is preliminary data.</text>
</comment>
<name>A0ABT6N8W8_9FIRM</name>
<evidence type="ECO:0000313" key="2">
    <source>
        <dbReference type="EMBL" id="MDH8676854.1"/>
    </source>
</evidence>